<name>A0AAD4TR92_OVIAM</name>
<evidence type="ECO:0000313" key="3">
    <source>
        <dbReference type="Proteomes" id="UP001214576"/>
    </source>
</evidence>
<sequence>MAFGTERVLIQCFGKKSDHGWNVLYTSNDKEKILNVDKLKQKHFGENNQNNDTDNLPNRRQLRDIGTSGGKQTDKREHCVHTGVGFILSGSQNRKQEQTESNIVFLVYVELSELCDSHEETRVEKGQRR</sequence>
<feature type="compositionally biased region" description="Low complexity" evidence="1">
    <location>
        <begin position="47"/>
        <end position="58"/>
    </location>
</feature>
<reference evidence="2" key="1">
    <citation type="submission" date="2022-03" db="EMBL/GenBank/DDBJ databases">
        <title>Genomic analyses of argali, domestic sheep and their hybrids provide insights into chromosomal evolution, heterosis and genetic basis of agronomic traits.</title>
        <authorList>
            <person name="Li M."/>
        </authorList>
    </citation>
    <scope>NUCLEOTIDE SEQUENCE</scope>
    <source>
        <strain evidence="2">CAU-MHL-2022a</strain>
        <tissue evidence="2">Skin</tissue>
    </source>
</reference>
<organism evidence="2 3">
    <name type="scientific">Ovis ammon polii</name>
    <dbReference type="NCBI Taxonomy" id="230172"/>
    <lineage>
        <taxon>Eukaryota</taxon>
        <taxon>Metazoa</taxon>
        <taxon>Chordata</taxon>
        <taxon>Craniata</taxon>
        <taxon>Vertebrata</taxon>
        <taxon>Euteleostomi</taxon>
        <taxon>Mammalia</taxon>
        <taxon>Eutheria</taxon>
        <taxon>Laurasiatheria</taxon>
        <taxon>Artiodactyla</taxon>
        <taxon>Ruminantia</taxon>
        <taxon>Pecora</taxon>
        <taxon>Bovidae</taxon>
        <taxon>Caprinae</taxon>
        <taxon>Ovis</taxon>
    </lineage>
</organism>
<comment type="caution">
    <text evidence="2">The sequence shown here is derived from an EMBL/GenBank/DDBJ whole genome shotgun (WGS) entry which is preliminary data.</text>
</comment>
<evidence type="ECO:0000313" key="2">
    <source>
        <dbReference type="EMBL" id="KAI4532493.1"/>
    </source>
</evidence>
<protein>
    <submittedName>
        <fullName evidence="2">Uncharacterized protein</fullName>
    </submittedName>
</protein>
<dbReference type="Proteomes" id="UP001214576">
    <property type="component" value="Unassembled WGS sequence"/>
</dbReference>
<proteinExistence type="predicted"/>
<dbReference type="AlphaFoldDB" id="A0AAD4TR92"/>
<accession>A0AAD4TR92</accession>
<gene>
    <name evidence="2" type="ORF">MG293_017758</name>
</gene>
<feature type="region of interest" description="Disordered" evidence="1">
    <location>
        <begin position="41"/>
        <end position="75"/>
    </location>
</feature>
<keyword evidence="3" id="KW-1185">Reference proteome</keyword>
<evidence type="ECO:0000256" key="1">
    <source>
        <dbReference type="SAM" id="MobiDB-lite"/>
    </source>
</evidence>
<dbReference type="EMBL" id="JAKZEL010000022">
    <property type="protein sequence ID" value="KAI4532493.1"/>
    <property type="molecule type" value="Genomic_DNA"/>
</dbReference>